<organism evidence="8 9">
    <name type="scientific">Penaeus vannamei</name>
    <name type="common">Whiteleg shrimp</name>
    <name type="synonym">Litopenaeus vannamei</name>
    <dbReference type="NCBI Taxonomy" id="6689"/>
    <lineage>
        <taxon>Eukaryota</taxon>
        <taxon>Metazoa</taxon>
        <taxon>Ecdysozoa</taxon>
        <taxon>Arthropoda</taxon>
        <taxon>Crustacea</taxon>
        <taxon>Multicrustacea</taxon>
        <taxon>Malacostraca</taxon>
        <taxon>Eumalacostraca</taxon>
        <taxon>Eucarida</taxon>
        <taxon>Decapoda</taxon>
        <taxon>Dendrobranchiata</taxon>
        <taxon>Penaeoidea</taxon>
        <taxon>Penaeidae</taxon>
        <taxon>Penaeus</taxon>
    </lineage>
</organism>
<dbReference type="PANTHER" id="PTHR22779">
    <property type="entry name" value="SD17342P"/>
    <property type="match status" value="1"/>
</dbReference>
<feature type="signal peptide" evidence="7">
    <location>
        <begin position="1"/>
        <end position="34"/>
    </location>
</feature>
<accession>A0A423TQ38</accession>
<dbReference type="PANTHER" id="PTHR22779:SF6">
    <property type="entry name" value="SD17342P"/>
    <property type="match status" value="1"/>
</dbReference>
<reference evidence="8 9" key="1">
    <citation type="submission" date="2018-04" db="EMBL/GenBank/DDBJ databases">
        <authorList>
            <person name="Zhang X."/>
            <person name="Yuan J."/>
            <person name="Li F."/>
            <person name="Xiang J."/>
        </authorList>
    </citation>
    <scope>NUCLEOTIDE SEQUENCE [LARGE SCALE GENOMIC DNA]</scope>
    <source>
        <tissue evidence="8">Muscle</tissue>
    </source>
</reference>
<keyword evidence="4 6" id="KW-1133">Transmembrane helix</keyword>
<dbReference type="GO" id="GO:0016020">
    <property type="term" value="C:membrane"/>
    <property type="evidence" value="ECO:0007669"/>
    <property type="project" value="UniProtKB-SubCell"/>
</dbReference>
<feature type="transmembrane region" description="Helical" evidence="6">
    <location>
        <begin position="101"/>
        <end position="126"/>
    </location>
</feature>
<dbReference type="STRING" id="6689.A0A423TQ38"/>
<evidence type="ECO:0000256" key="3">
    <source>
        <dbReference type="ARBA" id="ARBA00022692"/>
    </source>
</evidence>
<evidence type="ECO:0000256" key="2">
    <source>
        <dbReference type="ARBA" id="ARBA00006325"/>
    </source>
</evidence>
<dbReference type="Proteomes" id="UP000283509">
    <property type="component" value="Unassembled WGS sequence"/>
</dbReference>
<comment type="similarity">
    <text evidence="2">Belongs to the TMEM170 family.</text>
</comment>
<dbReference type="Pfam" id="PF10190">
    <property type="entry name" value="Tmemb_170"/>
    <property type="match status" value="1"/>
</dbReference>
<sequence length="160" mass="17829">MYPKGWCPGEVVLQTVTALILWCQSVGVPGGAEAVVAYSTQHDNAEIQDSRNEKQLILFPELWKEIFLWGFFTMLFIHIVASIIAFLMLRKHKYGRFSAACILLIGMCTTFAMCAATSAALGFVLYQAKISLQPIEAMICGIAQTALFIFFAFSRFMPTL</sequence>
<evidence type="ECO:0000256" key="5">
    <source>
        <dbReference type="ARBA" id="ARBA00023136"/>
    </source>
</evidence>
<dbReference type="InterPro" id="IPR019334">
    <property type="entry name" value="TMEM170A/B/YPR153W-like"/>
</dbReference>
<comment type="subcellular location">
    <subcellularLocation>
        <location evidence="1">Membrane</location>
        <topology evidence="1">Multi-pass membrane protein</topology>
    </subcellularLocation>
</comment>
<feature type="transmembrane region" description="Helical" evidence="6">
    <location>
        <begin position="132"/>
        <end position="153"/>
    </location>
</feature>
<reference evidence="8 9" key="2">
    <citation type="submission" date="2019-01" db="EMBL/GenBank/DDBJ databases">
        <title>The decoding of complex shrimp genome reveals the adaptation for benthos swimmer, frequently molting mechanism and breeding impact on genome.</title>
        <authorList>
            <person name="Sun Y."/>
            <person name="Gao Y."/>
            <person name="Yu Y."/>
        </authorList>
    </citation>
    <scope>NUCLEOTIDE SEQUENCE [LARGE SCALE GENOMIC DNA]</scope>
    <source>
        <tissue evidence="8">Muscle</tissue>
    </source>
</reference>
<evidence type="ECO:0000256" key="6">
    <source>
        <dbReference type="SAM" id="Phobius"/>
    </source>
</evidence>
<dbReference type="EMBL" id="QCYY01001359">
    <property type="protein sequence ID" value="ROT78581.1"/>
    <property type="molecule type" value="Genomic_DNA"/>
</dbReference>
<feature type="chain" id="PRO_5019218554" description="Transmembrane protein 170A" evidence="7">
    <location>
        <begin position="35"/>
        <end position="160"/>
    </location>
</feature>
<evidence type="ECO:0000256" key="4">
    <source>
        <dbReference type="ARBA" id="ARBA00022989"/>
    </source>
</evidence>
<proteinExistence type="inferred from homology"/>
<keyword evidence="7" id="KW-0732">Signal</keyword>
<evidence type="ECO:0000313" key="8">
    <source>
        <dbReference type="EMBL" id="ROT78581.1"/>
    </source>
</evidence>
<evidence type="ECO:0000256" key="7">
    <source>
        <dbReference type="SAM" id="SignalP"/>
    </source>
</evidence>
<name>A0A423TQ38_PENVA</name>
<keyword evidence="5 6" id="KW-0472">Membrane</keyword>
<dbReference type="AlphaFoldDB" id="A0A423TQ38"/>
<comment type="caution">
    <text evidence="8">The sequence shown here is derived from an EMBL/GenBank/DDBJ whole genome shotgun (WGS) entry which is preliminary data.</text>
</comment>
<evidence type="ECO:0000313" key="9">
    <source>
        <dbReference type="Proteomes" id="UP000283509"/>
    </source>
</evidence>
<feature type="transmembrane region" description="Helical" evidence="6">
    <location>
        <begin position="66"/>
        <end position="89"/>
    </location>
</feature>
<keyword evidence="9" id="KW-1185">Reference proteome</keyword>
<dbReference type="OrthoDB" id="13807at2759"/>
<gene>
    <name evidence="8" type="ORF">C7M84_002699</name>
</gene>
<keyword evidence="3 6" id="KW-0812">Transmembrane</keyword>
<evidence type="ECO:0000256" key="1">
    <source>
        <dbReference type="ARBA" id="ARBA00004141"/>
    </source>
</evidence>
<protein>
    <recommendedName>
        <fullName evidence="10">Transmembrane protein 170A</fullName>
    </recommendedName>
</protein>
<evidence type="ECO:0008006" key="10">
    <source>
        <dbReference type="Google" id="ProtNLM"/>
    </source>
</evidence>